<dbReference type="RefSeq" id="WP_102167479.1">
    <property type="nucleotide sequence ID" value="NZ_CP136964.1"/>
</dbReference>
<evidence type="ECO:0000313" key="6">
    <source>
        <dbReference type="Proteomes" id="UP000243626"/>
    </source>
</evidence>
<feature type="domain" description="RNA 2-O ribose methyltransferase substrate binding" evidence="4">
    <location>
        <begin position="30"/>
        <end position="94"/>
    </location>
</feature>
<name>A0AAF0YNB5_9STAP</name>
<dbReference type="InterPro" id="IPR001537">
    <property type="entry name" value="SpoU_MeTrfase"/>
</dbReference>
<dbReference type="GO" id="GO:0006396">
    <property type="term" value="P:RNA processing"/>
    <property type="evidence" value="ECO:0007669"/>
    <property type="project" value="InterPro"/>
</dbReference>
<keyword evidence="6" id="KW-1185">Reference proteome</keyword>
<dbReference type="Pfam" id="PF22435">
    <property type="entry name" value="MRM3-like_sub_bind"/>
    <property type="match status" value="1"/>
</dbReference>
<dbReference type="Gene3D" id="3.30.1330.30">
    <property type="match status" value="1"/>
</dbReference>
<dbReference type="InterPro" id="IPR029064">
    <property type="entry name" value="Ribosomal_eL30-like_sf"/>
</dbReference>
<dbReference type="PANTHER" id="PTHR43191:SF2">
    <property type="entry name" value="RRNA METHYLTRANSFERASE 3, MITOCHONDRIAL"/>
    <property type="match status" value="1"/>
</dbReference>
<dbReference type="Pfam" id="PF00588">
    <property type="entry name" value="SpoU_methylase"/>
    <property type="match status" value="1"/>
</dbReference>
<protein>
    <submittedName>
        <fullName evidence="5">RNA methyltransferase</fullName>
    </submittedName>
</protein>
<dbReference type="InterPro" id="IPR053888">
    <property type="entry name" value="MRM3-like_sub_bind"/>
</dbReference>
<keyword evidence="2 5" id="KW-0489">Methyltransferase</keyword>
<proteinExistence type="inferred from homology"/>
<dbReference type="EMBL" id="CP136964">
    <property type="protein sequence ID" value="WOS96639.1"/>
    <property type="molecule type" value="Genomic_DNA"/>
</dbReference>
<dbReference type="Gene3D" id="3.40.1280.10">
    <property type="match status" value="1"/>
</dbReference>
<keyword evidence="3" id="KW-0808">Transferase</keyword>
<dbReference type="GO" id="GO:0005737">
    <property type="term" value="C:cytoplasm"/>
    <property type="evidence" value="ECO:0007669"/>
    <property type="project" value="UniProtKB-ARBA"/>
</dbReference>
<dbReference type="SMART" id="SM00967">
    <property type="entry name" value="SpoU_sub_bind"/>
    <property type="match status" value="1"/>
</dbReference>
<dbReference type="AlphaFoldDB" id="A0AAF0YNB5"/>
<dbReference type="CDD" id="cd18095">
    <property type="entry name" value="SpoU-like_rRNA-MTase"/>
    <property type="match status" value="1"/>
</dbReference>
<dbReference type="KEGG" id="nmy:CJ229_002535"/>
<comment type="similarity">
    <text evidence="1">Belongs to the class IV-like SAM-binding methyltransferase superfamily. RNA methyltransferase TrmH family.</text>
</comment>
<evidence type="ECO:0000259" key="4">
    <source>
        <dbReference type="SMART" id="SM00967"/>
    </source>
</evidence>
<evidence type="ECO:0000313" key="5">
    <source>
        <dbReference type="EMBL" id="WOS96639.1"/>
    </source>
</evidence>
<reference evidence="6" key="1">
    <citation type="submission" date="2017-09" db="EMBL/GenBank/DDBJ databases">
        <title>Bacterial strain isolated from the female urinary microbiota.</title>
        <authorList>
            <person name="Thomas-White K."/>
            <person name="Kumar N."/>
            <person name="Forster S."/>
            <person name="Putonti C."/>
            <person name="Lawley T."/>
            <person name="Wolfe A.J."/>
        </authorList>
    </citation>
    <scope>NUCLEOTIDE SEQUENCE [LARGE SCALE GENOMIC DNA]</scope>
    <source>
        <strain evidence="6">UMB0959</strain>
    </source>
</reference>
<gene>
    <name evidence="5" type="ORF">CJ229_002535</name>
</gene>
<dbReference type="SUPFAM" id="SSF75217">
    <property type="entry name" value="alpha/beta knot"/>
    <property type="match status" value="1"/>
</dbReference>
<dbReference type="SUPFAM" id="SSF55315">
    <property type="entry name" value="L30e-like"/>
    <property type="match status" value="1"/>
</dbReference>
<dbReference type="InterPro" id="IPR029026">
    <property type="entry name" value="tRNA_m1G_MTases_N"/>
</dbReference>
<sequence>MVITSKDNKRIKEIRKLLTKKGRTKAQQFLIEGEHLIEEAIQFGAHIEEIFVLETDTYNFDLKTTVVTKDVMSSLSTLVTPPGIIAVVRMETKSIESDRVLAIDGIQDPGNLGTLIRTADAFNFKRILIGKNTVDPYSDKVLRSSQGSHFHVSLEDVDLIEVMQNFNGTILTTDLSGESLTDKITDEKIMIVLGNEGQGVSQEVLEHANYKVKIDMPGDAESLNVAVAGGILMHQYSL</sequence>
<dbReference type="InterPro" id="IPR013123">
    <property type="entry name" value="SpoU_subst-bd"/>
</dbReference>
<reference evidence="5 6" key="2">
    <citation type="submission" date="2023-10" db="EMBL/GenBank/DDBJ databases">
        <authorList>
            <person name="Choi B."/>
        </authorList>
    </citation>
    <scope>NUCLEOTIDE SEQUENCE [LARGE SCALE GENOMIC DNA]</scope>
    <source>
        <strain evidence="5 6">UMB0959</strain>
    </source>
</reference>
<dbReference type="PANTHER" id="PTHR43191">
    <property type="entry name" value="RRNA METHYLTRANSFERASE 3"/>
    <property type="match status" value="1"/>
</dbReference>
<dbReference type="GO" id="GO:0003723">
    <property type="term" value="F:RNA binding"/>
    <property type="evidence" value="ECO:0007669"/>
    <property type="project" value="InterPro"/>
</dbReference>
<dbReference type="InterPro" id="IPR051259">
    <property type="entry name" value="rRNA_Methyltransferase"/>
</dbReference>
<dbReference type="GO" id="GO:0008173">
    <property type="term" value="F:RNA methyltransferase activity"/>
    <property type="evidence" value="ECO:0007669"/>
    <property type="project" value="InterPro"/>
</dbReference>
<dbReference type="InterPro" id="IPR029028">
    <property type="entry name" value="Alpha/beta_knot_MTases"/>
</dbReference>
<dbReference type="GO" id="GO:0032259">
    <property type="term" value="P:methylation"/>
    <property type="evidence" value="ECO:0007669"/>
    <property type="project" value="UniProtKB-KW"/>
</dbReference>
<organism evidence="5 6">
    <name type="scientific">Nosocomiicoccus massiliensis</name>
    <dbReference type="NCBI Taxonomy" id="1232430"/>
    <lineage>
        <taxon>Bacteria</taxon>
        <taxon>Bacillati</taxon>
        <taxon>Bacillota</taxon>
        <taxon>Bacilli</taxon>
        <taxon>Bacillales</taxon>
        <taxon>Staphylococcaceae</taxon>
        <taxon>Nosocomiicoccus</taxon>
    </lineage>
</organism>
<evidence type="ECO:0000256" key="1">
    <source>
        <dbReference type="ARBA" id="ARBA00007228"/>
    </source>
</evidence>
<evidence type="ECO:0000256" key="3">
    <source>
        <dbReference type="ARBA" id="ARBA00022679"/>
    </source>
</evidence>
<evidence type="ECO:0000256" key="2">
    <source>
        <dbReference type="ARBA" id="ARBA00022603"/>
    </source>
</evidence>
<accession>A0AAF0YNB5</accession>
<dbReference type="Proteomes" id="UP000243626">
    <property type="component" value="Chromosome"/>
</dbReference>